<accession>A0A7I7YF97</accession>
<gene>
    <name evidence="12" type="ORF">MCNS_34120</name>
</gene>
<feature type="transmembrane region" description="Helical" evidence="10">
    <location>
        <begin position="12"/>
        <end position="31"/>
    </location>
</feature>
<evidence type="ECO:0000256" key="9">
    <source>
        <dbReference type="SAM" id="MobiDB-lite"/>
    </source>
</evidence>
<evidence type="ECO:0000259" key="11">
    <source>
        <dbReference type="PROSITE" id="PS50011"/>
    </source>
</evidence>
<keyword evidence="4" id="KW-0547">Nucleotide-binding</keyword>
<dbReference type="InterPro" id="IPR008271">
    <property type="entry name" value="Ser/Thr_kinase_AS"/>
</dbReference>
<evidence type="ECO:0000313" key="13">
    <source>
        <dbReference type="Proteomes" id="UP000467385"/>
    </source>
</evidence>
<dbReference type="InterPro" id="IPR000719">
    <property type="entry name" value="Prot_kinase_dom"/>
</dbReference>
<evidence type="ECO:0000256" key="2">
    <source>
        <dbReference type="ARBA" id="ARBA00022527"/>
    </source>
</evidence>
<keyword evidence="10" id="KW-0812">Transmembrane</keyword>
<dbReference type="PANTHER" id="PTHR43289:SF6">
    <property type="entry name" value="SERINE_THREONINE-PROTEIN KINASE NEKL-3"/>
    <property type="match status" value="1"/>
</dbReference>
<dbReference type="SMART" id="SM00220">
    <property type="entry name" value="S_TKc"/>
    <property type="match status" value="1"/>
</dbReference>
<protein>
    <recommendedName>
        <fullName evidence="1">non-specific serine/threonine protein kinase</fullName>
        <ecNumber evidence="1">2.7.11.1</ecNumber>
    </recommendedName>
</protein>
<evidence type="ECO:0000256" key="10">
    <source>
        <dbReference type="SAM" id="Phobius"/>
    </source>
</evidence>
<reference evidence="12 13" key="1">
    <citation type="journal article" date="2019" name="Emerg. Microbes Infect.">
        <title>Comprehensive subspecies identification of 175 nontuberculous mycobacteria species based on 7547 genomic profiles.</title>
        <authorList>
            <person name="Matsumoto Y."/>
            <person name="Kinjo T."/>
            <person name="Motooka D."/>
            <person name="Nabeya D."/>
            <person name="Jung N."/>
            <person name="Uechi K."/>
            <person name="Horii T."/>
            <person name="Iida T."/>
            <person name="Fujita J."/>
            <person name="Nakamura S."/>
        </authorList>
    </citation>
    <scope>NUCLEOTIDE SEQUENCE [LARGE SCALE GENOMIC DNA]</scope>
    <source>
        <strain evidence="12 13">JCM 14738</strain>
    </source>
</reference>
<dbReference type="AlphaFoldDB" id="A0A7I7YF97"/>
<comment type="catalytic activity">
    <reaction evidence="7">
        <text>L-threonyl-[protein] + ATP = O-phospho-L-threonyl-[protein] + ADP + H(+)</text>
        <dbReference type="Rhea" id="RHEA:46608"/>
        <dbReference type="Rhea" id="RHEA-COMP:11060"/>
        <dbReference type="Rhea" id="RHEA-COMP:11605"/>
        <dbReference type="ChEBI" id="CHEBI:15378"/>
        <dbReference type="ChEBI" id="CHEBI:30013"/>
        <dbReference type="ChEBI" id="CHEBI:30616"/>
        <dbReference type="ChEBI" id="CHEBI:61977"/>
        <dbReference type="ChEBI" id="CHEBI:456216"/>
        <dbReference type="EC" id="2.7.11.1"/>
    </reaction>
</comment>
<keyword evidence="3" id="KW-0808">Transferase</keyword>
<feature type="transmembrane region" description="Helical" evidence="10">
    <location>
        <begin position="319"/>
        <end position="339"/>
    </location>
</feature>
<sequence length="632" mass="67111">MPMSLASGQVFAGYTIVRVLGTGGMGSVYLATHPRLPRQDALKVLPADLTADPEFRGRFLREAELAASLSHPNIIGIHDRGEEDGQFWISMDYVAGTDAGHFLRDHFPGGMPLEEVAPIIAAVGSALDYAHQRGLLHRDVKPANILLADPDGQERRAFLADFGIARSIDDAVGLTATNMTVGTVNYAAPEQLRGESIDGRADQYALACTAFHLLVGVAPFDDSNPAVVISRHVHAPPPPIGVHRPELARLDAVFATAMAKQPSRRFASCAEFAAQLTQQPDGGSRYDGAVPFLDTQPSLDVTAPALTTFTPVKRRRTGVLVGALLGAALLIVGGVFAAVKLTRHQPAAAPPRPTAGAPPTPNTGPFTGVYQAHFGPATKLDGAVVPGQKPLTDTYAVRSVCRQSGCVATAARLSGEMRLASSTTFDQVGGRWVGVTLAMDKCRDAPDETWQVLTLEPSPDGTFTGTYRGASPNACAEKRTVTFTRTGDVDVNSLPDPSSLPPRVASPAEALHGRYHITRKFANGAPPNQDGPAVITDCLRTGDRCMSYFHSGSFDTPMVFSGGNWNMDVEHDEDAPSCGGQVGVKITGQYPLPQPTQDPITLLTGRGHLIENGPTPCDVSVDFDETYTRIGD</sequence>
<dbReference type="Gene3D" id="1.10.510.10">
    <property type="entry name" value="Transferase(Phosphotransferase) domain 1"/>
    <property type="match status" value="1"/>
</dbReference>
<keyword evidence="2" id="KW-0723">Serine/threonine-protein kinase</keyword>
<evidence type="ECO:0000313" key="12">
    <source>
        <dbReference type="EMBL" id="BBZ40349.1"/>
    </source>
</evidence>
<evidence type="ECO:0000256" key="1">
    <source>
        <dbReference type="ARBA" id="ARBA00012513"/>
    </source>
</evidence>
<dbReference type="FunFam" id="3.30.200.20:FF:000035">
    <property type="entry name" value="Serine/threonine protein kinase Stk1"/>
    <property type="match status" value="1"/>
</dbReference>
<dbReference type="EC" id="2.7.11.1" evidence="1"/>
<dbReference type="SUPFAM" id="SSF56112">
    <property type="entry name" value="Protein kinase-like (PK-like)"/>
    <property type="match status" value="1"/>
</dbReference>
<feature type="region of interest" description="Disordered" evidence="9">
    <location>
        <begin position="346"/>
        <end position="366"/>
    </location>
</feature>
<evidence type="ECO:0000256" key="4">
    <source>
        <dbReference type="ARBA" id="ARBA00022741"/>
    </source>
</evidence>
<name>A0A7I7YF97_9MYCO</name>
<keyword evidence="10" id="KW-1133">Transmembrane helix</keyword>
<dbReference type="EMBL" id="AP022613">
    <property type="protein sequence ID" value="BBZ40349.1"/>
    <property type="molecule type" value="Genomic_DNA"/>
</dbReference>
<dbReference type="InterPro" id="IPR011009">
    <property type="entry name" value="Kinase-like_dom_sf"/>
</dbReference>
<comment type="catalytic activity">
    <reaction evidence="8">
        <text>L-seryl-[protein] + ATP = O-phospho-L-seryl-[protein] + ADP + H(+)</text>
        <dbReference type="Rhea" id="RHEA:17989"/>
        <dbReference type="Rhea" id="RHEA-COMP:9863"/>
        <dbReference type="Rhea" id="RHEA-COMP:11604"/>
        <dbReference type="ChEBI" id="CHEBI:15378"/>
        <dbReference type="ChEBI" id="CHEBI:29999"/>
        <dbReference type="ChEBI" id="CHEBI:30616"/>
        <dbReference type="ChEBI" id="CHEBI:83421"/>
        <dbReference type="ChEBI" id="CHEBI:456216"/>
        <dbReference type="EC" id="2.7.11.1"/>
    </reaction>
</comment>
<dbReference type="CDD" id="cd14014">
    <property type="entry name" value="STKc_PknB_like"/>
    <property type="match status" value="1"/>
</dbReference>
<organism evidence="12 13">
    <name type="scientific">Mycobacterium conspicuum</name>
    <dbReference type="NCBI Taxonomy" id="44010"/>
    <lineage>
        <taxon>Bacteria</taxon>
        <taxon>Bacillati</taxon>
        <taxon>Actinomycetota</taxon>
        <taxon>Actinomycetes</taxon>
        <taxon>Mycobacteriales</taxon>
        <taxon>Mycobacteriaceae</taxon>
        <taxon>Mycobacterium</taxon>
    </lineage>
</organism>
<dbReference type="GO" id="GO:0004674">
    <property type="term" value="F:protein serine/threonine kinase activity"/>
    <property type="evidence" value="ECO:0007669"/>
    <property type="project" value="UniProtKB-KW"/>
</dbReference>
<evidence type="ECO:0000256" key="3">
    <source>
        <dbReference type="ARBA" id="ARBA00022679"/>
    </source>
</evidence>
<evidence type="ECO:0000256" key="8">
    <source>
        <dbReference type="ARBA" id="ARBA00048679"/>
    </source>
</evidence>
<dbReference type="Pfam" id="PF00069">
    <property type="entry name" value="Pkinase"/>
    <property type="match status" value="1"/>
</dbReference>
<proteinExistence type="predicted"/>
<evidence type="ECO:0000256" key="6">
    <source>
        <dbReference type="ARBA" id="ARBA00022840"/>
    </source>
</evidence>
<dbReference type="GO" id="GO:0080090">
    <property type="term" value="P:regulation of primary metabolic process"/>
    <property type="evidence" value="ECO:0007669"/>
    <property type="project" value="UniProtKB-ARBA"/>
</dbReference>
<dbReference type="Proteomes" id="UP000467385">
    <property type="component" value="Chromosome"/>
</dbReference>
<keyword evidence="5" id="KW-0418">Kinase</keyword>
<feature type="compositionally biased region" description="Pro residues" evidence="9">
    <location>
        <begin position="348"/>
        <end position="362"/>
    </location>
</feature>
<dbReference type="GO" id="GO:0005524">
    <property type="term" value="F:ATP binding"/>
    <property type="evidence" value="ECO:0007669"/>
    <property type="project" value="UniProtKB-KW"/>
</dbReference>
<evidence type="ECO:0000256" key="7">
    <source>
        <dbReference type="ARBA" id="ARBA00047899"/>
    </source>
</evidence>
<dbReference type="PROSITE" id="PS50011">
    <property type="entry name" value="PROTEIN_KINASE_DOM"/>
    <property type="match status" value="1"/>
</dbReference>
<keyword evidence="13" id="KW-1185">Reference proteome</keyword>
<evidence type="ECO:0000256" key="5">
    <source>
        <dbReference type="ARBA" id="ARBA00022777"/>
    </source>
</evidence>
<feature type="domain" description="Protein kinase" evidence="11">
    <location>
        <begin position="14"/>
        <end position="293"/>
    </location>
</feature>
<dbReference type="Gene3D" id="3.30.200.20">
    <property type="entry name" value="Phosphorylase Kinase, domain 1"/>
    <property type="match status" value="1"/>
</dbReference>
<dbReference type="PROSITE" id="PS00108">
    <property type="entry name" value="PROTEIN_KINASE_ST"/>
    <property type="match status" value="1"/>
</dbReference>
<keyword evidence="10" id="KW-0472">Membrane</keyword>
<keyword evidence="6" id="KW-0067">ATP-binding</keyword>
<dbReference type="PANTHER" id="PTHR43289">
    <property type="entry name" value="MITOGEN-ACTIVATED PROTEIN KINASE KINASE KINASE 20-RELATED"/>
    <property type="match status" value="1"/>
</dbReference>